<dbReference type="Pfam" id="PF00407">
    <property type="entry name" value="Bet_v_1"/>
    <property type="match status" value="2"/>
</dbReference>
<comment type="similarity">
    <text evidence="1">Belongs to the BetVI family.</text>
</comment>
<dbReference type="InterPro" id="IPR023393">
    <property type="entry name" value="START-like_dom_sf"/>
</dbReference>
<protein>
    <recommendedName>
        <fullName evidence="4">Bet v I/Major latex protein domain-containing protein</fullName>
    </recommendedName>
</protein>
<feature type="domain" description="Bet v I/Major latex protein" evidence="4">
    <location>
        <begin position="120"/>
        <end position="277"/>
    </location>
</feature>
<dbReference type="PANTHER" id="PTHR31213:SF55">
    <property type="entry name" value="STRESS-INDUCED PROTEIN SAM22"/>
    <property type="match status" value="1"/>
</dbReference>
<keyword evidence="6" id="KW-1185">Reference proteome</keyword>
<dbReference type="OrthoDB" id="1858506at2759"/>
<dbReference type="GO" id="GO:0038023">
    <property type="term" value="F:signaling receptor activity"/>
    <property type="evidence" value="ECO:0007669"/>
    <property type="project" value="InterPro"/>
</dbReference>
<dbReference type="GO" id="GO:0005634">
    <property type="term" value="C:nucleus"/>
    <property type="evidence" value="ECO:0007669"/>
    <property type="project" value="TreeGrafter"/>
</dbReference>
<organism evidence="5 6">
    <name type="scientific">Salix dunnii</name>
    <dbReference type="NCBI Taxonomy" id="1413687"/>
    <lineage>
        <taxon>Eukaryota</taxon>
        <taxon>Viridiplantae</taxon>
        <taxon>Streptophyta</taxon>
        <taxon>Embryophyta</taxon>
        <taxon>Tracheophyta</taxon>
        <taxon>Spermatophyta</taxon>
        <taxon>Magnoliopsida</taxon>
        <taxon>eudicotyledons</taxon>
        <taxon>Gunneridae</taxon>
        <taxon>Pentapetalae</taxon>
        <taxon>rosids</taxon>
        <taxon>fabids</taxon>
        <taxon>Malpighiales</taxon>
        <taxon>Salicaceae</taxon>
        <taxon>Saliceae</taxon>
        <taxon>Salix</taxon>
    </lineage>
</organism>
<dbReference type="Gene3D" id="3.30.530.20">
    <property type="match status" value="2"/>
</dbReference>
<name>A0A835MPZ7_9ROSI</name>
<evidence type="ECO:0000256" key="3">
    <source>
        <dbReference type="ARBA" id="ARBA00023265"/>
    </source>
</evidence>
<comment type="caution">
    <text evidence="5">The sequence shown here is derived from an EMBL/GenBank/DDBJ whole genome shotgun (WGS) entry which is preliminary data.</text>
</comment>
<dbReference type="GO" id="GO:0006952">
    <property type="term" value="P:defense response"/>
    <property type="evidence" value="ECO:0007669"/>
    <property type="project" value="UniProtKB-KW"/>
</dbReference>
<accession>A0A835MPZ7</accession>
<proteinExistence type="inferred from homology"/>
<dbReference type="EMBL" id="JADGMS010000011">
    <property type="protein sequence ID" value="KAF9672169.1"/>
    <property type="molecule type" value="Genomic_DNA"/>
</dbReference>
<dbReference type="PANTHER" id="PTHR31213">
    <property type="entry name" value="OS08G0374000 PROTEIN-RELATED"/>
    <property type="match status" value="1"/>
</dbReference>
<dbReference type="GO" id="GO:0010427">
    <property type="term" value="F:abscisic acid binding"/>
    <property type="evidence" value="ECO:0007669"/>
    <property type="project" value="InterPro"/>
</dbReference>
<dbReference type="SMART" id="SM01037">
    <property type="entry name" value="Bet_v_1"/>
    <property type="match status" value="1"/>
</dbReference>
<dbReference type="PRINTS" id="PR00634">
    <property type="entry name" value="BETALLERGEN"/>
</dbReference>
<dbReference type="CDD" id="cd07816">
    <property type="entry name" value="Bet_v1-like"/>
    <property type="match status" value="1"/>
</dbReference>
<evidence type="ECO:0000256" key="2">
    <source>
        <dbReference type="ARBA" id="ARBA00022821"/>
    </source>
</evidence>
<keyword evidence="3" id="KW-0568">Pathogenesis-related protein</keyword>
<evidence type="ECO:0000259" key="4">
    <source>
        <dbReference type="SMART" id="SM01037"/>
    </source>
</evidence>
<dbReference type="Proteomes" id="UP000657918">
    <property type="component" value="Chromosome 11"/>
</dbReference>
<sequence length="280" mass="31221">MGVITLENEFPVAVAPAKLFKAYCLDTDTLLPKILPEHIKSSEIVEGNGGPGTIRKITFTEGKELSYAKQKIEAIDEENLTYTFSLIEANVWKARKHPPNQQNLSPFSVFCDLLKFQVIMGVITLENEFPVAVAPAKVFRAYCLEIDTLLPKILPEHIKSSEIIEGNGGPGTIRKITFVEGKELSYAKQKIEAIDEENLTCSFSLIEANVWKDEVEKVTYEHKFVPTPEGGCIVKRTSTYHIKGDAAHEINKDKINDVYGKKTAGLFKVIEAYFLANPDA</sequence>
<dbReference type="InterPro" id="IPR050279">
    <property type="entry name" value="Plant_def-hormone_signal"/>
</dbReference>
<dbReference type="AlphaFoldDB" id="A0A835MPZ7"/>
<evidence type="ECO:0000313" key="5">
    <source>
        <dbReference type="EMBL" id="KAF9672169.1"/>
    </source>
</evidence>
<reference evidence="5 6" key="1">
    <citation type="submission" date="2020-10" db="EMBL/GenBank/DDBJ databases">
        <title>Plant Genome Project.</title>
        <authorList>
            <person name="Zhang R.-G."/>
        </authorList>
    </citation>
    <scope>NUCLEOTIDE SEQUENCE [LARGE SCALE GENOMIC DNA]</scope>
    <source>
        <strain evidence="5">FAFU-HL-1</strain>
        <tissue evidence="5">Leaf</tissue>
    </source>
</reference>
<dbReference type="GO" id="GO:0009738">
    <property type="term" value="P:abscisic acid-activated signaling pathway"/>
    <property type="evidence" value="ECO:0007669"/>
    <property type="project" value="InterPro"/>
</dbReference>
<keyword evidence="2" id="KW-0611">Plant defense</keyword>
<dbReference type="InterPro" id="IPR024949">
    <property type="entry name" value="Bet_v_I_allergen"/>
</dbReference>
<dbReference type="FunFam" id="3.30.530.20:FF:000007">
    <property type="entry name" value="Major pollen allergen Bet v 1-A"/>
    <property type="match status" value="2"/>
</dbReference>
<dbReference type="SUPFAM" id="SSF55961">
    <property type="entry name" value="Bet v1-like"/>
    <property type="match status" value="2"/>
</dbReference>
<gene>
    <name evidence="5" type="ORF">SADUNF_Sadunf11G0012800</name>
</gene>
<dbReference type="InterPro" id="IPR000916">
    <property type="entry name" value="Bet_v_I/MLP"/>
</dbReference>
<dbReference type="GO" id="GO:0004864">
    <property type="term" value="F:protein phosphatase inhibitor activity"/>
    <property type="evidence" value="ECO:0007669"/>
    <property type="project" value="InterPro"/>
</dbReference>
<evidence type="ECO:0000256" key="1">
    <source>
        <dbReference type="ARBA" id="ARBA00009744"/>
    </source>
</evidence>
<evidence type="ECO:0000313" key="6">
    <source>
        <dbReference type="Proteomes" id="UP000657918"/>
    </source>
</evidence>
<dbReference type="GO" id="GO:0005737">
    <property type="term" value="C:cytoplasm"/>
    <property type="evidence" value="ECO:0007669"/>
    <property type="project" value="TreeGrafter"/>
</dbReference>